<dbReference type="AlphaFoldDB" id="M9R3B0"/>
<sequence>MGYWRWASRPVHLRPSHRTTTRTSLWLGFDPAWHRRFGRSIPNVVERSTGLTVRVESISGARFLGS</sequence>
<dbReference type="Proteomes" id="UP000005307">
    <property type="component" value="Chromosome"/>
</dbReference>
<evidence type="ECO:0000313" key="2">
    <source>
        <dbReference type="Proteomes" id="UP000005307"/>
    </source>
</evidence>
<gene>
    <name evidence="1" type="ORF">OAN307_c05050</name>
</gene>
<accession>M9R3B0</accession>
<organism evidence="1 2">
    <name type="scientific">Octadecabacter antarcticus 307</name>
    <dbReference type="NCBI Taxonomy" id="391626"/>
    <lineage>
        <taxon>Bacteria</taxon>
        <taxon>Pseudomonadati</taxon>
        <taxon>Pseudomonadota</taxon>
        <taxon>Alphaproteobacteria</taxon>
        <taxon>Rhodobacterales</taxon>
        <taxon>Roseobacteraceae</taxon>
        <taxon>Octadecabacter</taxon>
    </lineage>
</organism>
<dbReference type="KEGG" id="oat:OAN307_c05050"/>
<dbReference type="EMBL" id="CP003740">
    <property type="protein sequence ID" value="AGI66243.1"/>
    <property type="molecule type" value="Genomic_DNA"/>
</dbReference>
<evidence type="ECO:0000313" key="1">
    <source>
        <dbReference type="EMBL" id="AGI66243.1"/>
    </source>
</evidence>
<proteinExistence type="predicted"/>
<reference evidence="1 2" key="1">
    <citation type="journal article" date="2013" name="PLoS ONE">
        <title>Poles Apart: Arctic and Antarctic Octadecabacter strains Share High Genome Plasticity and a New Type of Xanthorhodopsin.</title>
        <authorList>
            <person name="Vollmers J."/>
            <person name="Voget S."/>
            <person name="Dietrich S."/>
            <person name="Gollnow K."/>
            <person name="Smits M."/>
            <person name="Meyer K."/>
            <person name="Brinkhoff T."/>
            <person name="Simon M."/>
            <person name="Daniel R."/>
        </authorList>
    </citation>
    <scope>NUCLEOTIDE SEQUENCE [LARGE SCALE GENOMIC DNA]</scope>
    <source>
        <strain evidence="1 2">307</strain>
    </source>
</reference>
<keyword evidence="2" id="KW-1185">Reference proteome</keyword>
<dbReference type="HOGENOM" id="CLU_2826881_0_0_5"/>
<dbReference type="STRING" id="391626.OAN307_c05050"/>
<name>M9R3B0_9RHOB</name>
<protein>
    <submittedName>
        <fullName evidence="1">Uncharacterized protein</fullName>
    </submittedName>
</protein>